<evidence type="ECO:0000256" key="3">
    <source>
        <dbReference type="ARBA" id="ARBA00022777"/>
    </source>
</evidence>
<dbReference type="InterPro" id="IPR008271">
    <property type="entry name" value="Ser/Thr_kinase_AS"/>
</dbReference>
<keyword evidence="2 5" id="KW-0547">Nucleotide-binding</keyword>
<dbReference type="RefSeq" id="WP_130493019.1">
    <property type="nucleotide sequence ID" value="NZ_SGXD01000003.1"/>
</dbReference>
<dbReference type="GO" id="GO:0005524">
    <property type="term" value="F:ATP binding"/>
    <property type="evidence" value="ECO:0007669"/>
    <property type="project" value="UniProtKB-UniRule"/>
</dbReference>
<dbReference type="InterPro" id="IPR017441">
    <property type="entry name" value="Protein_kinase_ATP_BS"/>
</dbReference>
<feature type="domain" description="Protein kinase" evidence="7">
    <location>
        <begin position="13"/>
        <end position="267"/>
    </location>
</feature>
<keyword evidence="6" id="KW-0812">Transmembrane</keyword>
<dbReference type="SUPFAM" id="SSF56112">
    <property type="entry name" value="Protein kinase-like (PK-like)"/>
    <property type="match status" value="1"/>
</dbReference>
<name>A0A4V2F492_9ACTN</name>
<dbReference type="InterPro" id="IPR000719">
    <property type="entry name" value="Prot_kinase_dom"/>
</dbReference>
<feature type="transmembrane region" description="Helical" evidence="6">
    <location>
        <begin position="427"/>
        <end position="446"/>
    </location>
</feature>
<dbReference type="AlphaFoldDB" id="A0A4V2F492"/>
<dbReference type="PANTHER" id="PTHR43289:SF34">
    <property type="entry name" value="SERINE_THREONINE-PROTEIN KINASE YBDM-RELATED"/>
    <property type="match status" value="1"/>
</dbReference>
<feature type="transmembrane region" description="Helical" evidence="6">
    <location>
        <begin position="321"/>
        <end position="354"/>
    </location>
</feature>
<evidence type="ECO:0000256" key="6">
    <source>
        <dbReference type="SAM" id="Phobius"/>
    </source>
</evidence>
<keyword evidence="9" id="KW-1185">Reference proteome</keyword>
<dbReference type="PROSITE" id="PS00107">
    <property type="entry name" value="PROTEIN_KINASE_ATP"/>
    <property type="match status" value="1"/>
</dbReference>
<feature type="binding site" evidence="5">
    <location>
        <position position="41"/>
    </location>
    <ligand>
        <name>ATP</name>
        <dbReference type="ChEBI" id="CHEBI:30616"/>
    </ligand>
</feature>
<keyword evidence="6" id="KW-1133">Transmembrane helix</keyword>
<keyword evidence="6" id="KW-0472">Membrane</keyword>
<evidence type="ECO:0000256" key="1">
    <source>
        <dbReference type="ARBA" id="ARBA00022679"/>
    </source>
</evidence>
<evidence type="ECO:0000256" key="4">
    <source>
        <dbReference type="ARBA" id="ARBA00022840"/>
    </source>
</evidence>
<dbReference type="Pfam" id="PF00069">
    <property type="entry name" value="Pkinase"/>
    <property type="match status" value="1"/>
</dbReference>
<proteinExistence type="predicted"/>
<dbReference type="InterPro" id="IPR011009">
    <property type="entry name" value="Kinase-like_dom_sf"/>
</dbReference>
<sequence>MDVLDAGARLGPYQLLARIGEGGMGVVHLALDPEGRAVAVKVLRPHVLDDSGRERLAREVAALRRVGGEHVASVVDADLEATTPYVVMRYVQGRPLPERVERHGAVRGDELHALAAGLGAALVSLHAAGVVHRDVKPGNVLLAEGQPVLVDFGLAHVLDTTRLTATGLFLGTPGYLPPETVRGSGVTPAADVYGWGATVAFAATGRPPFGSGAFEVVLARVLEGEPDLDGVPDELLALVVAALDPEPAARPSAQEVAALGGGAATTLAVVRPAAPRAPEPRPALVVPPGVPVVVHGTVPREPVAPYAPPPLPPRPPSAPVLLAALVVVLAAVCARAPVVGGALVVAGAAGARAVDLASRARRSRAARRGPGRSDPWVAGALAPWHLLRALAATAVTLPLGLLGAAGTALAAHALLPPGGADLHRAGAAAAAAAVGAALLCWGPGCTGVRRGAARVLLAGGPSRASRAATGLLALVAAALLVLSATAEPAAWPLGSLPDLALRGYRWLAPA</sequence>
<reference evidence="8 9" key="1">
    <citation type="submission" date="2019-02" db="EMBL/GenBank/DDBJ databases">
        <title>Genomic Encyclopedia of Type Strains, Phase IV (KMG-IV): sequencing the most valuable type-strain genomes for metagenomic binning, comparative biology and taxonomic classification.</title>
        <authorList>
            <person name="Goeker M."/>
        </authorList>
    </citation>
    <scope>NUCLEOTIDE SEQUENCE [LARGE SCALE GENOMIC DNA]</scope>
    <source>
        <strain evidence="8 9">DSM 45622</strain>
    </source>
</reference>
<keyword evidence="1" id="KW-0808">Transferase</keyword>
<dbReference type="Gene3D" id="1.10.510.10">
    <property type="entry name" value="Transferase(Phosphotransferase) domain 1"/>
    <property type="match status" value="1"/>
</dbReference>
<gene>
    <name evidence="8" type="ORF">EV189_2213</name>
</gene>
<dbReference type="Proteomes" id="UP000293638">
    <property type="component" value="Unassembled WGS sequence"/>
</dbReference>
<evidence type="ECO:0000313" key="8">
    <source>
        <dbReference type="EMBL" id="RZS86797.1"/>
    </source>
</evidence>
<accession>A0A4V2F492</accession>
<keyword evidence="3 8" id="KW-0418">Kinase</keyword>
<feature type="transmembrane region" description="Helical" evidence="6">
    <location>
        <begin position="389"/>
        <end position="415"/>
    </location>
</feature>
<dbReference type="CDD" id="cd14014">
    <property type="entry name" value="STKc_PknB_like"/>
    <property type="match status" value="1"/>
</dbReference>
<evidence type="ECO:0000256" key="5">
    <source>
        <dbReference type="PROSITE-ProRule" id="PRU10141"/>
    </source>
</evidence>
<dbReference type="GO" id="GO:0004674">
    <property type="term" value="F:protein serine/threonine kinase activity"/>
    <property type="evidence" value="ECO:0007669"/>
    <property type="project" value="UniProtKB-KW"/>
</dbReference>
<evidence type="ECO:0000256" key="2">
    <source>
        <dbReference type="ARBA" id="ARBA00022741"/>
    </source>
</evidence>
<dbReference type="EMBL" id="SGXD01000003">
    <property type="protein sequence ID" value="RZS86797.1"/>
    <property type="molecule type" value="Genomic_DNA"/>
</dbReference>
<dbReference type="Gene3D" id="3.30.200.20">
    <property type="entry name" value="Phosphorylase Kinase, domain 1"/>
    <property type="match status" value="1"/>
</dbReference>
<dbReference type="PROSITE" id="PS00108">
    <property type="entry name" value="PROTEIN_KINASE_ST"/>
    <property type="match status" value="1"/>
</dbReference>
<dbReference type="OrthoDB" id="9762169at2"/>
<keyword evidence="8" id="KW-0723">Serine/threonine-protein kinase</keyword>
<protein>
    <submittedName>
        <fullName evidence="8">Serine/threonine protein kinase</fullName>
    </submittedName>
</protein>
<organism evidence="8 9">
    <name type="scientific">Motilibacter rhizosphaerae</name>
    <dbReference type="NCBI Taxonomy" id="598652"/>
    <lineage>
        <taxon>Bacteria</taxon>
        <taxon>Bacillati</taxon>
        <taxon>Actinomycetota</taxon>
        <taxon>Actinomycetes</taxon>
        <taxon>Motilibacterales</taxon>
        <taxon>Motilibacteraceae</taxon>
        <taxon>Motilibacter</taxon>
    </lineage>
</organism>
<evidence type="ECO:0000313" key="9">
    <source>
        <dbReference type="Proteomes" id="UP000293638"/>
    </source>
</evidence>
<dbReference type="PROSITE" id="PS50011">
    <property type="entry name" value="PROTEIN_KINASE_DOM"/>
    <property type="match status" value="1"/>
</dbReference>
<dbReference type="SMART" id="SM00220">
    <property type="entry name" value="S_TKc"/>
    <property type="match status" value="1"/>
</dbReference>
<feature type="transmembrane region" description="Helical" evidence="6">
    <location>
        <begin position="467"/>
        <end position="486"/>
    </location>
</feature>
<dbReference type="PANTHER" id="PTHR43289">
    <property type="entry name" value="MITOGEN-ACTIVATED PROTEIN KINASE KINASE KINASE 20-RELATED"/>
    <property type="match status" value="1"/>
</dbReference>
<evidence type="ECO:0000259" key="7">
    <source>
        <dbReference type="PROSITE" id="PS50011"/>
    </source>
</evidence>
<comment type="caution">
    <text evidence="8">The sequence shown here is derived from an EMBL/GenBank/DDBJ whole genome shotgun (WGS) entry which is preliminary data.</text>
</comment>
<keyword evidence="4 5" id="KW-0067">ATP-binding</keyword>